<evidence type="ECO:0000256" key="4">
    <source>
        <dbReference type="ARBA" id="ARBA00022448"/>
    </source>
</evidence>
<dbReference type="PANTHER" id="PTHR12806:SF0">
    <property type="entry name" value="VACUOLAR-SORTING PROTEIN SNF8"/>
    <property type="match status" value="1"/>
</dbReference>
<keyword evidence="5" id="KW-0963">Cytoplasm</keyword>
<dbReference type="AlphaFoldDB" id="A0A3N4KWU0"/>
<organism evidence="10 11">
    <name type="scientific">Morchella conica CCBAS932</name>
    <dbReference type="NCBI Taxonomy" id="1392247"/>
    <lineage>
        <taxon>Eukaryota</taxon>
        <taxon>Fungi</taxon>
        <taxon>Dikarya</taxon>
        <taxon>Ascomycota</taxon>
        <taxon>Pezizomycotina</taxon>
        <taxon>Pezizomycetes</taxon>
        <taxon>Pezizales</taxon>
        <taxon>Morchellaceae</taxon>
        <taxon>Morchella</taxon>
    </lineage>
</organism>
<dbReference type="InterPro" id="IPR036390">
    <property type="entry name" value="WH_DNA-bd_sf"/>
</dbReference>
<comment type="subunit">
    <text evidence="9">Component of the endosomal sorting complex required for transport II (ESCRT-II).</text>
</comment>
<evidence type="ECO:0000256" key="6">
    <source>
        <dbReference type="ARBA" id="ARBA00022753"/>
    </source>
</evidence>
<dbReference type="Gene3D" id="6.10.140.180">
    <property type="match status" value="1"/>
</dbReference>
<dbReference type="OrthoDB" id="283883at2759"/>
<dbReference type="EMBL" id="ML119120">
    <property type="protein sequence ID" value="RPB13879.1"/>
    <property type="molecule type" value="Genomic_DNA"/>
</dbReference>
<comment type="subcellular location">
    <subcellularLocation>
        <location evidence="2">Cytoplasm</location>
    </subcellularLocation>
    <subcellularLocation>
        <location evidence="1">Endosome membrane</location>
        <topology evidence="1">Peripheral membrane protein</topology>
    </subcellularLocation>
</comment>
<comment type="function">
    <text evidence="9">Component of the endosomal sorting complex required for transport II (ESCRT-II), which is required for multivesicular body (MVB) formation and sorting of endosomal cargo proteins into MVBs.</text>
</comment>
<proteinExistence type="inferred from homology"/>
<dbReference type="InterPro" id="IPR036388">
    <property type="entry name" value="WH-like_DNA-bd_sf"/>
</dbReference>
<protein>
    <recommendedName>
        <fullName evidence="9">Vacuolar-sorting protein SNF8</fullName>
    </recommendedName>
</protein>
<dbReference type="FunCoup" id="A0A3N4KWU0">
    <property type="interactions" value="655"/>
</dbReference>
<evidence type="ECO:0000256" key="7">
    <source>
        <dbReference type="ARBA" id="ARBA00022927"/>
    </source>
</evidence>
<sequence length="249" mass="26606">MRKGVGLGALSRTTHTRSTYTTHGAALQKSHIDQLTTQLSVFQSQLSHFARTHAADIRSNPAFRHEFARMCAAIGVDPLASSSGKKGSFWAELLGGSVGDFYFELAVRVVEVCRRTRGENGGLIAVAEVVDRLGGGGEAGGGEGVGEEDVLRAVEALKPLGSGFAVVAVGRRLMVRSVPRELNRDQATVLGTIEICGFGVAASMVRVNLGWEAARVVTVLEDLVAEGLVWVDEQAEEREYWVPGVMGKK</sequence>
<keyword evidence="11" id="KW-1185">Reference proteome</keyword>
<keyword evidence="6" id="KW-0967">Endosome</keyword>
<gene>
    <name evidence="10" type="ORF">P167DRAFT_552741</name>
</gene>
<evidence type="ECO:0000256" key="9">
    <source>
        <dbReference type="PIRNR" id="PIRNR017215"/>
    </source>
</evidence>
<evidence type="ECO:0000256" key="3">
    <source>
        <dbReference type="ARBA" id="ARBA00009834"/>
    </source>
</evidence>
<dbReference type="InterPro" id="IPR040608">
    <property type="entry name" value="Snf8/Vps36"/>
</dbReference>
<dbReference type="GO" id="GO:0000814">
    <property type="term" value="C:ESCRT II complex"/>
    <property type="evidence" value="ECO:0007669"/>
    <property type="project" value="UniProtKB-UniRule"/>
</dbReference>
<dbReference type="Gene3D" id="1.10.10.10">
    <property type="entry name" value="Winged helix-like DNA-binding domain superfamily/Winged helix DNA-binding domain"/>
    <property type="match status" value="2"/>
</dbReference>
<keyword evidence="4 9" id="KW-0813">Transport</keyword>
<dbReference type="Pfam" id="PF04157">
    <property type="entry name" value="EAP30"/>
    <property type="match status" value="1"/>
</dbReference>
<dbReference type="PIRSF" id="PIRSF017215">
    <property type="entry name" value="ESCRT2_Vps22"/>
    <property type="match status" value="1"/>
</dbReference>
<evidence type="ECO:0000313" key="11">
    <source>
        <dbReference type="Proteomes" id="UP000277580"/>
    </source>
</evidence>
<keyword evidence="7 9" id="KW-0653">Protein transport</keyword>
<evidence type="ECO:0000256" key="8">
    <source>
        <dbReference type="ARBA" id="ARBA00023136"/>
    </source>
</evidence>
<dbReference type="FunFam" id="1.10.10.10:FF:000397">
    <property type="entry name" value="Vacuolar-sorting protein SNF8"/>
    <property type="match status" value="1"/>
</dbReference>
<dbReference type="SUPFAM" id="SSF46785">
    <property type="entry name" value="Winged helix' DNA-binding domain"/>
    <property type="match status" value="2"/>
</dbReference>
<evidence type="ECO:0000256" key="2">
    <source>
        <dbReference type="ARBA" id="ARBA00004496"/>
    </source>
</evidence>
<dbReference type="InterPro" id="IPR016689">
    <property type="entry name" value="ESCRT-2_cplx_Snf8"/>
</dbReference>
<reference evidence="10 11" key="1">
    <citation type="journal article" date="2018" name="Nat. Ecol. Evol.">
        <title>Pezizomycetes genomes reveal the molecular basis of ectomycorrhizal truffle lifestyle.</title>
        <authorList>
            <person name="Murat C."/>
            <person name="Payen T."/>
            <person name="Noel B."/>
            <person name="Kuo A."/>
            <person name="Morin E."/>
            <person name="Chen J."/>
            <person name="Kohler A."/>
            <person name="Krizsan K."/>
            <person name="Balestrini R."/>
            <person name="Da Silva C."/>
            <person name="Montanini B."/>
            <person name="Hainaut M."/>
            <person name="Levati E."/>
            <person name="Barry K.W."/>
            <person name="Belfiori B."/>
            <person name="Cichocki N."/>
            <person name="Clum A."/>
            <person name="Dockter R.B."/>
            <person name="Fauchery L."/>
            <person name="Guy J."/>
            <person name="Iotti M."/>
            <person name="Le Tacon F."/>
            <person name="Lindquist E.A."/>
            <person name="Lipzen A."/>
            <person name="Malagnac F."/>
            <person name="Mello A."/>
            <person name="Molinier V."/>
            <person name="Miyauchi S."/>
            <person name="Poulain J."/>
            <person name="Riccioni C."/>
            <person name="Rubini A."/>
            <person name="Sitrit Y."/>
            <person name="Splivallo R."/>
            <person name="Traeger S."/>
            <person name="Wang M."/>
            <person name="Zifcakova L."/>
            <person name="Wipf D."/>
            <person name="Zambonelli A."/>
            <person name="Paolocci F."/>
            <person name="Nowrousian M."/>
            <person name="Ottonello S."/>
            <person name="Baldrian P."/>
            <person name="Spatafora J.W."/>
            <person name="Henrissat B."/>
            <person name="Nagy L.G."/>
            <person name="Aury J.M."/>
            <person name="Wincker P."/>
            <person name="Grigoriev I.V."/>
            <person name="Bonfante P."/>
            <person name="Martin F.M."/>
        </authorList>
    </citation>
    <scope>NUCLEOTIDE SEQUENCE [LARGE SCALE GENOMIC DNA]</scope>
    <source>
        <strain evidence="10 11">CCBAS932</strain>
    </source>
</reference>
<dbReference type="FunFam" id="1.10.10.10:FF:000085">
    <property type="entry name" value="Vacuolar-sorting protein SNF8"/>
    <property type="match status" value="1"/>
</dbReference>
<evidence type="ECO:0000256" key="1">
    <source>
        <dbReference type="ARBA" id="ARBA00004481"/>
    </source>
</evidence>
<name>A0A3N4KWU0_9PEZI</name>
<evidence type="ECO:0000313" key="10">
    <source>
        <dbReference type="EMBL" id="RPB13879.1"/>
    </source>
</evidence>
<keyword evidence="8" id="KW-0472">Membrane</keyword>
<dbReference type="Proteomes" id="UP000277580">
    <property type="component" value="Unassembled WGS sequence"/>
</dbReference>
<comment type="similarity">
    <text evidence="3 9">Belongs to the SNF8 family.</text>
</comment>
<dbReference type="GO" id="GO:0043328">
    <property type="term" value="P:protein transport to vacuole involved in ubiquitin-dependent protein catabolic process via the multivesicular body sorting pathway"/>
    <property type="evidence" value="ECO:0007669"/>
    <property type="project" value="TreeGrafter"/>
</dbReference>
<dbReference type="InParanoid" id="A0A3N4KWU0"/>
<accession>A0A3N4KWU0</accession>
<dbReference type="PANTHER" id="PTHR12806">
    <property type="entry name" value="EAP30 SUBUNIT OF ELL COMPLEX"/>
    <property type="match status" value="1"/>
</dbReference>
<dbReference type="STRING" id="1392247.A0A3N4KWU0"/>
<evidence type="ECO:0000256" key="5">
    <source>
        <dbReference type="ARBA" id="ARBA00022490"/>
    </source>
</evidence>